<dbReference type="InterPro" id="IPR032675">
    <property type="entry name" value="LRR_dom_sf"/>
</dbReference>
<dbReference type="InterPro" id="IPR001611">
    <property type="entry name" value="Leu-rich_rpt"/>
</dbReference>
<dbReference type="EMBL" id="JAAAHY010000417">
    <property type="protein sequence ID" value="KAF9964022.1"/>
    <property type="molecule type" value="Genomic_DNA"/>
</dbReference>
<protein>
    <recommendedName>
        <fullName evidence="7">RNI-like protein</fullName>
    </recommendedName>
</protein>
<gene>
    <name evidence="5" type="ORF">BGZ70_007028</name>
</gene>
<dbReference type="PANTHER" id="PTHR24113">
    <property type="entry name" value="RAN GTPASE-ACTIVATING PROTEIN 1"/>
    <property type="match status" value="1"/>
</dbReference>
<keyword evidence="4" id="KW-0175">Coiled coil</keyword>
<dbReference type="GO" id="GO:0005829">
    <property type="term" value="C:cytosol"/>
    <property type="evidence" value="ECO:0007669"/>
    <property type="project" value="TreeGrafter"/>
</dbReference>
<dbReference type="GO" id="GO:0031267">
    <property type="term" value="F:small GTPase binding"/>
    <property type="evidence" value="ECO:0007669"/>
    <property type="project" value="TreeGrafter"/>
</dbReference>
<reference evidence="5" key="1">
    <citation type="journal article" date="2020" name="Fungal Divers.">
        <title>Resolving the Mortierellaceae phylogeny through synthesis of multi-gene phylogenetics and phylogenomics.</title>
        <authorList>
            <person name="Vandepol N."/>
            <person name="Liber J."/>
            <person name="Desiro A."/>
            <person name="Na H."/>
            <person name="Kennedy M."/>
            <person name="Barry K."/>
            <person name="Grigoriev I.V."/>
            <person name="Miller A.N."/>
            <person name="O'Donnell K."/>
            <person name="Stajich J.E."/>
            <person name="Bonito G."/>
        </authorList>
    </citation>
    <scope>NUCLEOTIDE SEQUENCE</scope>
    <source>
        <strain evidence="5">CK1249</strain>
    </source>
</reference>
<name>A0A9P6M3K0_MORAP</name>
<dbReference type="SMART" id="SM00368">
    <property type="entry name" value="LRR_RI"/>
    <property type="match status" value="8"/>
</dbReference>
<dbReference type="GO" id="GO:0005096">
    <property type="term" value="F:GTPase activator activity"/>
    <property type="evidence" value="ECO:0007669"/>
    <property type="project" value="UniProtKB-KW"/>
</dbReference>
<sequence length="888" mass="97644">MSKTQSLRLVGSSVIVTVPAQDIDGQNLVCWETIEQAFPEVQCLKEGDAAVPRYIKHIPDVVLDVVLSDAAERVRADTSSPSMAPLMVLNSVQILGGASPRANGSSHTLSEVNLVEDLQVASASETTLVDNSGICNPSIDPSILSPSSGEASSKTVLSFIDALKCASKKTKEADGQAPPQENDANMAYIIKLLEGADAKQEEIKQLQKQALDQQEEMKQLQKTADARQERMNQLQLQALEQQEEMKQLALGHHEEIKHLQIQALGQLAVLQSRVQAVLTQNYELHEYPIPRLFIVLPQYPSGWDILKPFTEKYRLYFLCECGEHTRAAKINRPNDFFEQYGPYILTILKMLKFGLSVASVAVPAVAHLMNADALDHAAKSLEHLKNCLEPGMDQVISKIEKDSTDEGEPVKDFADQVENKEALEGADLRKLETFLKNKDENKVLGNLYRTVTDEGHVKWVCMDHYRENYNQMAAEAFRRAVDSLGGTFDENNGLVRVKLRSREMANQFYMALRNARSVHELDIVLDWACTGTDIQALEDALRRSAVAILHVDVQEFRPSLTSKLTSIPARYDVLHRIVDPPNMKSVHIVLPRELVEPSNFTPRRPPHLRKLSFAMPVGSHIRIHATVLETGSTTTTWHLRDNSIRSNEPLALAEARSSLTCLYLRHHSIGDKGAQVISEALKTHSTLTTLYLEGNAIGANGAQALTEALKINSTLITLDLRSNSIEVNGAQALAEALKTNSTLISLNLNSNSIEYNGAQALSEALKINSTLITLDLEHSSIGDNGSRVLSEVLRTNSTLTSLYLENNSIGNIGAQALSEALQTNSTLTALRLHKNSIGDNGAQALSEALKINSTLTYLYLNKNSIGAKGTKALTEARKSNATVTIEGV</sequence>
<organism evidence="5 6">
    <name type="scientific">Mortierella alpina</name>
    <name type="common">Oleaginous fungus</name>
    <name type="synonym">Mortierella renispora</name>
    <dbReference type="NCBI Taxonomy" id="64518"/>
    <lineage>
        <taxon>Eukaryota</taxon>
        <taxon>Fungi</taxon>
        <taxon>Fungi incertae sedis</taxon>
        <taxon>Mucoromycota</taxon>
        <taxon>Mortierellomycotina</taxon>
        <taxon>Mortierellomycetes</taxon>
        <taxon>Mortierellales</taxon>
        <taxon>Mortierellaceae</taxon>
        <taxon>Mortierella</taxon>
    </lineage>
</organism>
<keyword evidence="2" id="KW-0433">Leucine-rich repeat</keyword>
<dbReference type="Pfam" id="PF13516">
    <property type="entry name" value="LRR_6"/>
    <property type="match status" value="7"/>
</dbReference>
<dbReference type="Proteomes" id="UP000738359">
    <property type="component" value="Unassembled WGS sequence"/>
</dbReference>
<keyword evidence="1" id="KW-0343">GTPase activation</keyword>
<dbReference type="PANTHER" id="PTHR24113:SF12">
    <property type="entry name" value="RAN GTPASE-ACTIVATING PROTEIN 1"/>
    <property type="match status" value="1"/>
</dbReference>
<evidence type="ECO:0000313" key="5">
    <source>
        <dbReference type="EMBL" id="KAF9964022.1"/>
    </source>
</evidence>
<dbReference type="GO" id="GO:0048471">
    <property type="term" value="C:perinuclear region of cytoplasm"/>
    <property type="evidence" value="ECO:0007669"/>
    <property type="project" value="TreeGrafter"/>
</dbReference>
<evidence type="ECO:0000256" key="4">
    <source>
        <dbReference type="SAM" id="Coils"/>
    </source>
</evidence>
<dbReference type="AlphaFoldDB" id="A0A9P6M3K0"/>
<keyword evidence="6" id="KW-1185">Reference proteome</keyword>
<dbReference type="SUPFAM" id="SSF52047">
    <property type="entry name" value="RNI-like"/>
    <property type="match status" value="1"/>
</dbReference>
<evidence type="ECO:0000256" key="1">
    <source>
        <dbReference type="ARBA" id="ARBA00022468"/>
    </source>
</evidence>
<feature type="coiled-coil region" evidence="4">
    <location>
        <begin position="189"/>
        <end position="251"/>
    </location>
</feature>
<dbReference type="InterPro" id="IPR027038">
    <property type="entry name" value="RanGap"/>
</dbReference>
<comment type="caution">
    <text evidence="5">The sequence shown here is derived from an EMBL/GenBank/DDBJ whole genome shotgun (WGS) entry which is preliminary data.</text>
</comment>
<evidence type="ECO:0000256" key="3">
    <source>
        <dbReference type="ARBA" id="ARBA00022737"/>
    </source>
</evidence>
<dbReference type="Gene3D" id="3.80.10.10">
    <property type="entry name" value="Ribonuclease Inhibitor"/>
    <property type="match status" value="2"/>
</dbReference>
<dbReference type="GO" id="GO:0006913">
    <property type="term" value="P:nucleocytoplasmic transport"/>
    <property type="evidence" value="ECO:0007669"/>
    <property type="project" value="TreeGrafter"/>
</dbReference>
<dbReference type="OrthoDB" id="2395959at2759"/>
<dbReference type="GO" id="GO:0005634">
    <property type="term" value="C:nucleus"/>
    <property type="evidence" value="ECO:0007669"/>
    <property type="project" value="TreeGrafter"/>
</dbReference>
<accession>A0A9P6M3K0</accession>
<evidence type="ECO:0000256" key="2">
    <source>
        <dbReference type="ARBA" id="ARBA00022614"/>
    </source>
</evidence>
<proteinExistence type="predicted"/>
<keyword evidence="3" id="KW-0677">Repeat</keyword>
<evidence type="ECO:0000313" key="6">
    <source>
        <dbReference type="Proteomes" id="UP000738359"/>
    </source>
</evidence>
<evidence type="ECO:0008006" key="7">
    <source>
        <dbReference type="Google" id="ProtNLM"/>
    </source>
</evidence>